<protein>
    <submittedName>
        <fullName evidence="1">Uncharacterized protein</fullName>
    </submittedName>
</protein>
<dbReference type="KEGG" id="dao:Desac_2793"/>
<dbReference type="Proteomes" id="UP000000483">
    <property type="component" value="Chromosome"/>
</dbReference>
<dbReference type="HOGENOM" id="CLU_1445489_0_0_7"/>
<evidence type="ECO:0000313" key="2">
    <source>
        <dbReference type="Proteomes" id="UP000000483"/>
    </source>
</evidence>
<dbReference type="eggNOG" id="ENOG502ZE78">
    <property type="taxonomic scope" value="Bacteria"/>
</dbReference>
<name>F2NE32_DESAR</name>
<evidence type="ECO:0000313" key="1">
    <source>
        <dbReference type="EMBL" id="AEB10600.1"/>
    </source>
</evidence>
<dbReference type="AlphaFoldDB" id="F2NE32"/>
<accession>F2NE32</accession>
<organism evidence="1 2">
    <name type="scientific">Desulfobacca acetoxidans (strain ATCC 700848 / DSM 11109 / ASRB2)</name>
    <dbReference type="NCBI Taxonomy" id="880072"/>
    <lineage>
        <taxon>Bacteria</taxon>
        <taxon>Pseudomonadati</taxon>
        <taxon>Thermodesulfobacteriota</taxon>
        <taxon>Desulfobaccia</taxon>
        <taxon>Desulfobaccales</taxon>
        <taxon>Desulfobaccaceae</taxon>
        <taxon>Desulfobacca</taxon>
    </lineage>
</organism>
<proteinExistence type="predicted"/>
<gene>
    <name evidence="1" type="ordered locus">Desac_2793</name>
</gene>
<keyword evidence="2" id="KW-1185">Reference proteome</keyword>
<reference evidence="2" key="2">
    <citation type="submission" date="2011-03" db="EMBL/GenBank/DDBJ databases">
        <title>The complete genome of Desulfobacca acetoxidans DSM 11109.</title>
        <authorList>
            <consortium name="US DOE Joint Genome Institute (JGI-PGF)"/>
            <person name="Lucas S."/>
            <person name="Copeland A."/>
            <person name="Lapidus A."/>
            <person name="Bruce D."/>
            <person name="Goodwin L."/>
            <person name="Pitluck S."/>
            <person name="Peters L."/>
            <person name="Kyrpides N."/>
            <person name="Mavromatis K."/>
            <person name="Ivanova N."/>
            <person name="Ovchinnikova G."/>
            <person name="Teshima H."/>
            <person name="Detter J.C."/>
            <person name="Han C."/>
            <person name="Land M."/>
            <person name="Hauser L."/>
            <person name="Markowitz V."/>
            <person name="Cheng J.-F."/>
            <person name="Hugenholtz P."/>
            <person name="Woyke T."/>
            <person name="Wu D."/>
            <person name="Spring S."/>
            <person name="Schueler E."/>
            <person name="Brambilla E."/>
            <person name="Klenk H.-P."/>
            <person name="Eisen J.A."/>
        </authorList>
    </citation>
    <scope>NUCLEOTIDE SEQUENCE [LARGE SCALE GENOMIC DNA]</scope>
    <source>
        <strain evidence="2">ATCC 700848 / DSM 11109 / ASRB2</strain>
    </source>
</reference>
<dbReference type="EMBL" id="CP002629">
    <property type="protein sequence ID" value="AEB10600.1"/>
    <property type="molecule type" value="Genomic_DNA"/>
</dbReference>
<sequence length="187" mass="21046">MNVGYRLGANITDLASVLTAIPDWRYMILQKPADIQCTTYDPATSWADWEQGVVFGPTAHLQWRRRRGGAFHLMLLSSQELPAGFTSVGQTDSCKTASVYLWGERQFTSKGQPTAEWVEGRIPQVITGLRGYPLDTSPVQKTCRVKLEMEVLELPRPNGDNPEQFDPSPAKWLERYLSLKEVCGEEV</sequence>
<dbReference type="STRING" id="880072.Desac_2793"/>
<reference evidence="1 2" key="1">
    <citation type="journal article" date="2011" name="Stand. Genomic Sci.">
        <title>Complete genome sequence of the acetate-degrading sulfate reducer Desulfobacca acetoxidans type strain (ASRB2).</title>
        <authorList>
            <person name="Goker M."/>
            <person name="Teshima H."/>
            <person name="Lapidus A."/>
            <person name="Nolan M."/>
            <person name="Lucas S."/>
            <person name="Hammon N."/>
            <person name="Deshpande S."/>
            <person name="Cheng J.F."/>
            <person name="Tapia R."/>
            <person name="Han C."/>
            <person name="Goodwin L."/>
            <person name="Pitluck S."/>
            <person name="Huntemann M."/>
            <person name="Liolios K."/>
            <person name="Ivanova N."/>
            <person name="Pagani I."/>
            <person name="Mavromatis K."/>
            <person name="Ovchinikova G."/>
            <person name="Pati A."/>
            <person name="Chen A."/>
            <person name="Palaniappan K."/>
            <person name="Land M."/>
            <person name="Hauser L."/>
            <person name="Brambilla E.M."/>
            <person name="Rohde M."/>
            <person name="Spring S."/>
            <person name="Detter J.C."/>
            <person name="Woyke T."/>
            <person name="Bristow J."/>
            <person name="Eisen J.A."/>
            <person name="Markowitz V."/>
            <person name="Hugenholtz P."/>
            <person name="Kyrpides N.C."/>
            <person name="Klenk H.P."/>
        </authorList>
    </citation>
    <scope>NUCLEOTIDE SEQUENCE [LARGE SCALE GENOMIC DNA]</scope>
    <source>
        <strain evidence="2">ATCC 700848 / DSM 11109 / ASRB2</strain>
    </source>
</reference>
<dbReference type="RefSeq" id="WP_013707709.1">
    <property type="nucleotide sequence ID" value="NC_015388.1"/>
</dbReference>